<dbReference type="RefSeq" id="WP_076113304.1">
    <property type="nucleotide sequence ID" value="NZ_MPTB01000039.1"/>
</dbReference>
<reference evidence="2 3" key="1">
    <citation type="submission" date="2016-10" db="EMBL/GenBank/DDBJ databases">
        <title>Paenibacillus species isolates.</title>
        <authorList>
            <person name="Beno S.M."/>
        </authorList>
    </citation>
    <scope>NUCLEOTIDE SEQUENCE [LARGE SCALE GENOMIC DNA]</scope>
    <source>
        <strain evidence="2 3">FSL H7-0744</strain>
    </source>
</reference>
<sequence>MLLLLFLAIAAVCIAVDVPLLKRGCRTRDLLVWGMLWIMGIGATVCFLYRIKVPSPLLLVMLIYKPVNSLFESWFY</sequence>
<comment type="caution">
    <text evidence="2">The sequence shown here is derived from an EMBL/GenBank/DDBJ whole genome shotgun (WGS) entry which is preliminary data.</text>
</comment>
<organism evidence="2 3">
    <name type="scientific">Paenibacillus borealis</name>
    <dbReference type="NCBI Taxonomy" id="160799"/>
    <lineage>
        <taxon>Bacteria</taxon>
        <taxon>Bacillati</taxon>
        <taxon>Bacillota</taxon>
        <taxon>Bacilli</taxon>
        <taxon>Bacillales</taxon>
        <taxon>Paenibacillaceae</taxon>
        <taxon>Paenibacillus</taxon>
    </lineage>
</organism>
<gene>
    <name evidence="2" type="ORF">BSK56_25415</name>
</gene>
<proteinExistence type="predicted"/>
<name>A0ABX3H0S0_PAEBO</name>
<evidence type="ECO:0000313" key="2">
    <source>
        <dbReference type="EMBL" id="OMD42762.1"/>
    </source>
</evidence>
<keyword evidence="3" id="KW-1185">Reference proteome</keyword>
<keyword evidence="1" id="KW-0472">Membrane</keyword>
<accession>A0ABX3H0S0</accession>
<protein>
    <submittedName>
        <fullName evidence="2">Uncharacterized protein</fullName>
    </submittedName>
</protein>
<dbReference type="Proteomes" id="UP000187412">
    <property type="component" value="Unassembled WGS sequence"/>
</dbReference>
<keyword evidence="1" id="KW-0812">Transmembrane</keyword>
<evidence type="ECO:0000313" key="3">
    <source>
        <dbReference type="Proteomes" id="UP000187412"/>
    </source>
</evidence>
<evidence type="ECO:0000256" key="1">
    <source>
        <dbReference type="SAM" id="Phobius"/>
    </source>
</evidence>
<feature type="transmembrane region" description="Helical" evidence="1">
    <location>
        <begin position="31"/>
        <end position="51"/>
    </location>
</feature>
<dbReference type="EMBL" id="MPTB01000039">
    <property type="protein sequence ID" value="OMD42762.1"/>
    <property type="molecule type" value="Genomic_DNA"/>
</dbReference>
<keyword evidence="1" id="KW-1133">Transmembrane helix</keyword>